<dbReference type="InterPro" id="IPR013087">
    <property type="entry name" value="Znf_C2H2_type"/>
</dbReference>
<organism evidence="3 4">
    <name type="scientific">Meristemomyces frigidus</name>
    <dbReference type="NCBI Taxonomy" id="1508187"/>
    <lineage>
        <taxon>Eukaryota</taxon>
        <taxon>Fungi</taxon>
        <taxon>Dikarya</taxon>
        <taxon>Ascomycota</taxon>
        <taxon>Pezizomycotina</taxon>
        <taxon>Dothideomycetes</taxon>
        <taxon>Dothideomycetidae</taxon>
        <taxon>Mycosphaerellales</taxon>
        <taxon>Teratosphaeriaceae</taxon>
        <taxon>Meristemomyces</taxon>
    </lineage>
</organism>
<name>A0AAN7TJ19_9PEZI</name>
<dbReference type="GO" id="GO:0003700">
    <property type="term" value="F:DNA-binding transcription factor activity"/>
    <property type="evidence" value="ECO:0007669"/>
    <property type="project" value="InterPro"/>
</dbReference>
<dbReference type="PANTHER" id="PTHR23225">
    <property type="entry name" value="ZINC FINGER PROTEIN"/>
    <property type="match status" value="1"/>
</dbReference>
<dbReference type="Gene3D" id="3.30.160.60">
    <property type="entry name" value="Classic Zinc Finger"/>
    <property type="match status" value="1"/>
</dbReference>
<dbReference type="PANTHER" id="PTHR23225:SF2">
    <property type="entry name" value="AT09679P-RELATED"/>
    <property type="match status" value="1"/>
</dbReference>
<dbReference type="AlphaFoldDB" id="A0AAN7TJ19"/>
<comment type="caution">
    <text evidence="3">The sequence shown here is derived from an EMBL/GenBank/DDBJ whole genome shotgun (WGS) entry which is preliminary data.</text>
</comment>
<reference evidence="3" key="1">
    <citation type="submission" date="2023-08" db="EMBL/GenBank/DDBJ databases">
        <title>Black Yeasts Isolated from many extreme environments.</title>
        <authorList>
            <person name="Coleine C."/>
            <person name="Stajich J.E."/>
            <person name="Selbmann L."/>
        </authorList>
    </citation>
    <scope>NUCLEOTIDE SEQUENCE</scope>
    <source>
        <strain evidence="3">CCFEE 5401</strain>
    </source>
</reference>
<feature type="compositionally biased region" description="Basic residues" evidence="1">
    <location>
        <begin position="245"/>
        <end position="258"/>
    </location>
</feature>
<dbReference type="InterPro" id="IPR039970">
    <property type="entry name" value="TF_Grauzone"/>
</dbReference>
<protein>
    <recommendedName>
        <fullName evidence="2">C2H2-type domain-containing protein</fullName>
    </recommendedName>
</protein>
<dbReference type="EMBL" id="JAVRRL010000004">
    <property type="protein sequence ID" value="KAK5117640.1"/>
    <property type="molecule type" value="Genomic_DNA"/>
</dbReference>
<proteinExistence type="predicted"/>
<dbReference type="Proteomes" id="UP001310890">
    <property type="component" value="Unassembled WGS sequence"/>
</dbReference>
<sequence length="466" mass="52787">MASGYHHYSSPSEDFPGTLYIPDDGRYLSQVPFYTVDTRPMQRYLQEPELSILRNGALADYSMPAYQDGPRHRTVECFGIDEMIALPQQHYPSPHNSGQSSSCSSSNVSEPEWSPHASPHIRLASFTPEAFPEHPFHGFEDYSTFQYMGGYRDDHCVALHDLQLQETFDVQPEPLHLEEHQLAYGYHPQEVMPMQQAPPTPASTPPSQACGSETECIHSDEPAPVIRHRRANSSRSPTSATRTPKISKRQQNSRRHSSQPKPSKKDLPTDITVTRGFPCPFTPYGCTHIFGSKNEWKRHVTTQHLNLGYWRCDLCPAGKLNDFNRKDLFVQHVRRMHSTIVREKKSTSTTTKPLRGARKSSTASIKHESLLSSASRSEAEAEARIERRCYKKLRDAPGESGCIFCDEVFTCWEKRMEHVGRHMESACEGDGCVTDPGSWRVDGVTEEWMVGQGLVERRRVGLVLVE</sequence>
<evidence type="ECO:0000313" key="3">
    <source>
        <dbReference type="EMBL" id="KAK5117640.1"/>
    </source>
</evidence>
<feature type="domain" description="C2H2-type" evidence="2">
    <location>
        <begin position="310"/>
        <end position="337"/>
    </location>
</feature>
<feature type="region of interest" description="Disordered" evidence="1">
    <location>
        <begin position="342"/>
        <end position="371"/>
    </location>
</feature>
<feature type="compositionally biased region" description="Low complexity" evidence="1">
    <location>
        <begin position="233"/>
        <end position="244"/>
    </location>
</feature>
<feature type="compositionally biased region" description="Low complexity" evidence="1">
    <location>
        <begin position="92"/>
        <end position="115"/>
    </location>
</feature>
<feature type="domain" description="C2H2-type" evidence="2">
    <location>
        <begin position="400"/>
        <end position="422"/>
    </location>
</feature>
<dbReference type="SMART" id="SM00355">
    <property type="entry name" value="ZnF_C2H2"/>
    <property type="match status" value="3"/>
</dbReference>
<evidence type="ECO:0000313" key="4">
    <source>
        <dbReference type="Proteomes" id="UP001310890"/>
    </source>
</evidence>
<feature type="region of interest" description="Disordered" evidence="1">
    <location>
        <begin position="88"/>
        <end position="117"/>
    </location>
</feature>
<feature type="domain" description="C2H2-type" evidence="2">
    <location>
        <begin position="277"/>
        <end position="304"/>
    </location>
</feature>
<evidence type="ECO:0000256" key="1">
    <source>
        <dbReference type="SAM" id="MobiDB-lite"/>
    </source>
</evidence>
<gene>
    <name evidence="3" type="ORF">LTR62_005063</name>
</gene>
<evidence type="ECO:0000259" key="2">
    <source>
        <dbReference type="SMART" id="SM00355"/>
    </source>
</evidence>
<feature type="region of interest" description="Disordered" evidence="1">
    <location>
        <begin position="192"/>
        <end position="271"/>
    </location>
</feature>
<accession>A0AAN7TJ19</accession>